<evidence type="ECO:0000313" key="2">
    <source>
        <dbReference type="Proteomes" id="UP001153050"/>
    </source>
</evidence>
<dbReference type="InterPro" id="IPR036866">
    <property type="entry name" value="RibonucZ/Hydroxyglut_hydro"/>
</dbReference>
<protein>
    <recommendedName>
        <fullName evidence="3">MBL fold metallo-hydrolase</fullName>
    </recommendedName>
</protein>
<proteinExistence type="predicted"/>
<dbReference type="Gene3D" id="3.60.15.10">
    <property type="entry name" value="Ribonuclease Z/Hydroxyacylglutathione hydrolase-like"/>
    <property type="match status" value="1"/>
</dbReference>
<evidence type="ECO:0000313" key="1">
    <source>
        <dbReference type="EMBL" id="CAH2406229.1"/>
    </source>
</evidence>
<organism evidence="1 2">
    <name type="scientific">Mesorhizobium escarrei</name>
    <dbReference type="NCBI Taxonomy" id="666018"/>
    <lineage>
        <taxon>Bacteria</taxon>
        <taxon>Pseudomonadati</taxon>
        <taxon>Pseudomonadota</taxon>
        <taxon>Alphaproteobacteria</taxon>
        <taxon>Hyphomicrobiales</taxon>
        <taxon>Phyllobacteriaceae</taxon>
        <taxon>Mesorhizobium</taxon>
    </lineage>
</organism>
<sequence length="76" mass="8354">MWVSAVAVSRYQNPINVEALMEANFPPSRRMIGQFNPVLVNTGTELILFDTGNGREGRELGTNLANATRPATVEYS</sequence>
<comment type="caution">
    <text evidence="1">The sequence shown here is derived from an EMBL/GenBank/DDBJ whole genome shotgun (WGS) entry which is preliminary data.</text>
</comment>
<evidence type="ECO:0008006" key="3">
    <source>
        <dbReference type="Google" id="ProtNLM"/>
    </source>
</evidence>
<gene>
    <name evidence="1" type="ORF">MES5069_520014</name>
</gene>
<dbReference type="EMBL" id="CAKXZT010000149">
    <property type="protein sequence ID" value="CAH2406229.1"/>
    <property type="molecule type" value="Genomic_DNA"/>
</dbReference>
<reference evidence="1 2" key="1">
    <citation type="submission" date="2022-03" db="EMBL/GenBank/DDBJ databases">
        <authorList>
            <person name="Brunel B."/>
        </authorList>
    </citation>
    <scope>NUCLEOTIDE SEQUENCE [LARGE SCALE GENOMIC DNA]</scope>
    <source>
        <strain evidence="1">STM5069sample</strain>
    </source>
</reference>
<accession>A0ABM9EBU4</accession>
<dbReference type="Proteomes" id="UP001153050">
    <property type="component" value="Unassembled WGS sequence"/>
</dbReference>
<name>A0ABM9EBU4_9HYPH</name>
<keyword evidence="2" id="KW-1185">Reference proteome</keyword>